<dbReference type="PANTHER" id="PTHR43876">
    <property type="entry name" value="UBIQUINONE BIOSYNTHESIS MONOOXYGENASE COQ6, MITOCHONDRIAL"/>
    <property type="match status" value="1"/>
</dbReference>
<dbReference type="InterPro" id="IPR051205">
    <property type="entry name" value="UbiH/COQ6_monooxygenase"/>
</dbReference>
<dbReference type="InterPro" id="IPR002938">
    <property type="entry name" value="FAD-bd"/>
</dbReference>
<dbReference type="PRINTS" id="PR00420">
    <property type="entry name" value="RNGMNOXGNASE"/>
</dbReference>
<dbReference type="GO" id="GO:0006744">
    <property type="term" value="P:ubiquinone biosynthetic process"/>
    <property type="evidence" value="ECO:0007669"/>
    <property type="project" value="UniProtKB-UniPathway"/>
</dbReference>
<dbReference type="Pfam" id="PF01494">
    <property type="entry name" value="FAD_binding_3"/>
    <property type="match status" value="1"/>
</dbReference>
<dbReference type="FunFam" id="3.50.50.60:FF:000021">
    <property type="entry name" value="Ubiquinone biosynthesis monooxygenase COQ6"/>
    <property type="match status" value="1"/>
</dbReference>
<dbReference type="EMBL" id="CU459003">
    <property type="protein sequence ID" value="CAM74183.1"/>
    <property type="molecule type" value="Genomic_DNA"/>
</dbReference>
<keyword evidence="6" id="KW-0560">Oxidoreductase</keyword>
<name>A4TU76_9PROT</name>
<dbReference type="GO" id="GO:0071949">
    <property type="term" value="F:FAD binding"/>
    <property type="evidence" value="ECO:0007669"/>
    <property type="project" value="InterPro"/>
</dbReference>
<comment type="cofactor">
    <cofactor evidence="1">
        <name>FAD</name>
        <dbReference type="ChEBI" id="CHEBI:57692"/>
    </cofactor>
</comment>
<accession>A4TU76</accession>
<protein>
    <submittedName>
        <fullName evidence="9">Ubiquinone biosynthesis hydroxylase, UbiH/UbiF/VisC/COQ6</fullName>
    </submittedName>
</protein>
<evidence type="ECO:0000313" key="9">
    <source>
        <dbReference type="EMBL" id="CAM74183.1"/>
    </source>
</evidence>
<keyword evidence="7" id="KW-0503">Monooxygenase</keyword>
<dbReference type="NCBIfam" id="TIGR01988">
    <property type="entry name" value="Ubi-OHases"/>
    <property type="match status" value="1"/>
</dbReference>
<dbReference type="InterPro" id="IPR010971">
    <property type="entry name" value="UbiH/COQ6"/>
</dbReference>
<dbReference type="UniPathway" id="UPA00232"/>
<evidence type="ECO:0000256" key="2">
    <source>
        <dbReference type="ARBA" id="ARBA00004749"/>
    </source>
</evidence>
<gene>
    <name evidence="9" type="ORF">MGR_2056</name>
</gene>
<dbReference type="PROSITE" id="PS01304">
    <property type="entry name" value="UBIH"/>
    <property type="match status" value="1"/>
</dbReference>
<comment type="pathway">
    <text evidence="2">Cofactor biosynthesis; ubiquinone biosynthesis.</text>
</comment>
<evidence type="ECO:0000259" key="8">
    <source>
        <dbReference type="Pfam" id="PF01494"/>
    </source>
</evidence>
<dbReference type="GO" id="GO:0110142">
    <property type="term" value="C:ubiquinone biosynthesis complex"/>
    <property type="evidence" value="ECO:0007669"/>
    <property type="project" value="UniProtKB-ARBA"/>
</dbReference>
<dbReference type="PANTHER" id="PTHR43876:SF7">
    <property type="entry name" value="UBIQUINONE BIOSYNTHESIS MONOOXYGENASE COQ6, MITOCHONDRIAL"/>
    <property type="match status" value="1"/>
</dbReference>
<dbReference type="InterPro" id="IPR036188">
    <property type="entry name" value="FAD/NAD-bd_sf"/>
</dbReference>
<evidence type="ECO:0000256" key="3">
    <source>
        <dbReference type="ARBA" id="ARBA00005349"/>
    </source>
</evidence>
<comment type="similarity">
    <text evidence="3">Belongs to the UbiH/COQ6 family.</text>
</comment>
<evidence type="ECO:0000256" key="4">
    <source>
        <dbReference type="ARBA" id="ARBA00022630"/>
    </source>
</evidence>
<evidence type="ECO:0000256" key="6">
    <source>
        <dbReference type="ARBA" id="ARBA00023002"/>
    </source>
</evidence>
<keyword evidence="4" id="KW-0285">Flavoprotein</keyword>
<dbReference type="Gene3D" id="3.50.50.60">
    <property type="entry name" value="FAD/NAD(P)-binding domain"/>
    <property type="match status" value="2"/>
</dbReference>
<dbReference type="GO" id="GO:0016705">
    <property type="term" value="F:oxidoreductase activity, acting on paired donors, with incorporation or reduction of molecular oxygen"/>
    <property type="evidence" value="ECO:0007669"/>
    <property type="project" value="InterPro"/>
</dbReference>
<keyword evidence="5" id="KW-0274">FAD</keyword>
<dbReference type="InterPro" id="IPR018168">
    <property type="entry name" value="Ubi_Hdrlase_CS"/>
</dbReference>
<keyword evidence="9" id="KW-0830">Ubiquinone</keyword>
<dbReference type="GO" id="GO:0004497">
    <property type="term" value="F:monooxygenase activity"/>
    <property type="evidence" value="ECO:0007669"/>
    <property type="project" value="UniProtKB-KW"/>
</dbReference>
<organism evidence="9">
    <name type="scientific">Magnetospirillum gryphiswaldense</name>
    <dbReference type="NCBI Taxonomy" id="55518"/>
    <lineage>
        <taxon>Bacteria</taxon>
        <taxon>Pseudomonadati</taxon>
        <taxon>Pseudomonadota</taxon>
        <taxon>Alphaproteobacteria</taxon>
        <taxon>Rhodospirillales</taxon>
        <taxon>Rhodospirillaceae</taxon>
        <taxon>Magnetospirillum</taxon>
    </lineage>
</organism>
<evidence type="ECO:0000256" key="5">
    <source>
        <dbReference type="ARBA" id="ARBA00022827"/>
    </source>
</evidence>
<reference evidence="9" key="1">
    <citation type="journal article" date="2007" name="J. Bacteriol.">
        <title>Comparative genome analysis of four magnetotactic bacteria reveals a complex set of group-specific genes implicated in magnetosome biomineralization and function.</title>
        <authorList>
            <person name="Richter M."/>
            <person name="Kube M."/>
            <person name="Bazylinski D.A."/>
            <person name="Lombardot T."/>
            <person name="Gloeckner F.O."/>
            <person name="Reinhardt R."/>
            <person name="Schueler D."/>
        </authorList>
    </citation>
    <scope>NUCLEOTIDE SEQUENCE</scope>
    <source>
        <strain evidence="9">MSR-1</strain>
    </source>
</reference>
<feature type="domain" description="FAD-binding" evidence="8">
    <location>
        <begin position="15"/>
        <end position="326"/>
    </location>
</feature>
<evidence type="ECO:0000256" key="1">
    <source>
        <dbReference type="ARBA" id="ARBA00001974"/>
    </source>
</evidence>
<dbReference type="AlphaFoldDB" id="A4TU76"/>
<proteinExistence type="inferred from homology"/>
<evidence type="ECO:0000256" key="7">
    <source>
        <dbReference type="ARBA" id="ARBA00023033"/>
    </source>
</evidence>
<sequence length="413" mass="43883">MDMSMIASSPPSLQADVLIVGGGPVGGLTACALAQAGLAVALVEAADPVDLARPGTDGRSIAIALSAKRVFDGAGVWPLLADEAGPILQIRVTDGASPLFLHYDHDAIGDEPFGWIVENTTIRRAIHQRLGQLPGAQVLAPARVAAIDRDADGVTATLADGRTIRAGLVVGADGRGSTIRRLAGIGVQRFGYGQSGIVTTVTHEKPHQGIAHERFLPSGPFAILPMTGNRSSIVWTERLHLADAIVGQSDEDFLAELNTRFGDFLGPVTLAGPRFHYPLTLQLADRAIDHRLVLIGDAAHGMHPVAGQGMNMGIRDVAALAEVIMDARRLGLDVGGPDVLARYQRWRRFDNMLMLGLTDVMVRLFSNDIGPLKLARDLGLAAVQAMPGAKRFFMKHAMGVVGDLPRMMRGEPL</sequence>
<dbReference type="SUPFAM" id="SSF51905">
    <property type="entry name" value="FAD/NAD(P)-binding domain"/>
    <property type="match status" value="1"/>
</dbReference>